<dbReference type="RefSeq" id="WP_085772558.1">
    <property type="nucleotide sequence ID" value="NZ_AP027149.1"/>
</dbReference>
<dbReference type="EMBL" id="CP019948">
    <property type="protein sequence ID" value="ARN82430.1"/>
    <property type="molecule type" value="Genomic_DNA"/>
</dbReference>
<dbReference type="OrthoDB" id="8451655at2"/>
<sequence length="80" mass="8798">MLLIDDLLAGPVRGLMFVLRKVHEVVEQELDAEERGILSDLSALHCALDSGVITEADFEAREETLLNRLDSLRGNSHGAL</sequence>
<dbReference type="AlphaFoldDB" id="A0A1W6MXV5"/>
<dbReference type="KEGG" id="mbry:B1812_16585"/>
<protein>
    <recommendedName>
        <fullName evidence="3">Gas vesicle protein GvpG</fullName>
    </recommendedName>
</protein>
<name>A0A1W6MXV5_9HYPH</name>
<proteinExistence type="predicted"/>
<keyword evidence="2" id="KW-1185">Reference proteome</keyword>
<organism evidence="1 2">
    <name type="scientific">Methylocystis bryophila</name>
    <dbReference type="NCBI Taxonomy" id="655015"/>
    <lineage>
        <taxon>Bacteria</taxon>
        <taxon>Pseudomonadati</taxon>
        <taxon>Pseudomonadota</taxon>
        <taxon>Alphaproteobacteria</taxon>
        <taxon>Hyphomicrobiales</taxon>
        <taxon>Methylocystaceae</taxon>
        <taxon>Methylocystis</taxon>
    </lineage>
</organism>
<gene>
    <name evidence="1" type="ORF">B1812_16585</name>
</gene>
<evidence type="ECO:0000313" key="1">
    <source>
        <dbReference type="EMBL" id="ARN82430.1"/>
    </source>
</evidence>
<dbReference type="Pfam" id="PF05120">
    <property type="entry name" value="GvpG"/>
    <property type="match status" value="1"/>
</dbReference>
<accession>A0A1W6MXV5</accession>
<dbReference type="Proteomes" id="UP000193978">
    <property type="component" value="Chromosome"/>
</dbReference>
<dbReference type="STRING" id="655015.B1812_16585"/>
<evidence type="ECO:0000313" key="2">
    <source>
        <dbReference type="Proteomes" id="UP000193978"/>
    </source>
</evidence>
<evidence type="ECO:0008006" key="3">
    <source>
        <dbReference type="Google" id="ProtNLM"/>
    </source>
</evidence>
<dbReference type="InterPro" id="IPR007804">
    <property type="entry name" value="GvpG"/>
</dbReference>
<reference evidence="1 2" key="1">
    <citation type="submission" date="2017-02" db="EMBL/GenBank/DDBJ databases">
        <authorList>
            <person name="Peterson S.W."/>
        </authorList>
    </citation>
    <scope>NUCLEOTIDE SEQUENCE [LARGE SCALE GENOMIC DNA]</scope>
    <source>
        <strain evidence="1 2">S285</strain>
    </source>
</reference>